<evidence type="ECO:0000313" key="7">
    <source>
        <dbReference type="Proteomes" id="UP000474104"/>
    </source>
</evidence>
<dbReference type="InterPro" id="IPR006480">
    <property type="entry name" value="Phage_holin_4_1"/>
</dbReference>
<dbReference type="AlphaFoldDB" id="A0A9X5CBU8"/>
<evidence type="ECO:0000256" key="1">
    <source>
        <dbReference type="ARBA" id="ARBA00004141"/>
    </source>
</evidence>
<dbReference type="Proteomes" id="UP000474104">
    <property type="component" value="Unassembled WGS sequence"/>
</dbReference>
<dbReference type="NCBIfam" id="TIGR01593">
    <property type="entry name" value="holin_tox_secr"/>
    <property type="match status" value="1"/>
</dbReference>
<keyword evidence="2 5" id="KW-0812">Transmembrane</keyword>
<feature type="transmembrane region" description="Helical" evidence="5">
    <location>
        <begin position="29"/>
        <end position="48"/>
    </location>
</feature>
<sequence>MKERICTIIGIIGSFVASLLGGWDAGLKTLVLFMGIDYVSGFLVAGVFHNSSKTSTGTLESIVGWKGLCRKGMVLLFVLIAYRLDLALGVEYIRDAVIIGFMANELISIVENAGLMGLPLPEVIIKAIDILTKKAERENKK</sequence>
<dbReference type="GO" id="GO:0016020">
    <property type="term" value="C:membrane"/>
    <property type="evidence" value="ECO:0007669"/>
    <property type="project" value="UniProtKB-SubCell"/>
</dbReference>
<keyword evidence="3 5" id="KW-1133">Transmembrane helix</keyword>
<name>A0A9X5CBU8_9FIRM</name>
<dbReference type="OrthoDB" id="88184at2"/>
<evidence type="ECO:0000313" key="6">
    <source>
        <dbReference type="EMBL" id="NDO71774.1"/>
    </source>
</evidence>
<comment type="subcellular location">
    <subcellularLocation>
        <location evidence="1">Membrane</location>
        <topology evidence="1">Multi-pass membrane protein</topology>
    </subcellularLocation>
</comment>
<accession>A0A9X5CBU8</accession>
<feature type="transmembrane region" description="Helical" evidence="5">
    <location>
        <begin position="5"/>
        <end position="23"/>
    </location>
</feature>
<evidence type="ECO:0000256" key="3">
    <source>
        <dbReference type="ARBA" id="ARBA00022989"/>
    </source>
</evidence>
<organism evidence="6 7">
    <name type="scientific">Schaedlerella arabinosiphila</name>
    <dbReference type="NCBI Taxonomy" id="2044587"/>
    <lineage>
        <taxon>Bacteria</taxon>
        <taxon>Bacillati</taxon>
        <taxon>Bacillota</taxon>
        <taxon>Clostridia</taxon>
        <taxon>Lachnospirales</taxon>
        <taxon>Lachnospiraceae</taxon>
        <taxon>Schaedlerella</taxon>
    </lineage>
</organism>
<dbReference type="RefSeq" id="WP_004081372.1">
    <property type="nucleotide sequence ID" value="NZ_VIRB01000145.1"/>
</dbReference>
<keyword evidence="4 5" id="KW-0472">Membrane</keyword>
<dbReference type="EMBL" id="VIRB01000145">
    <property type="protein sequence ID" value="NDO71774.1"/>
    <property type="molecule type" value="Genomic_DNA"/>
</dbReference>
<gene>
    <name evidence="6" type="ORF">FMM80_25205</name>
</gene>
<reference evidence="6 7" key="1">
    <citation type="submission" date="2019-07" db="EMBL/GenBank/DDBJ databases">
        <title>Draft genome sequences of 15 bacterial species constituting the stable defined intestinal microbiota of the GM15 gnotobiotic mouse model.</title>
        <authorList>
            <person name="Elie C."/>
            <person name="Mathieu A."/>
            <person name="Saliou A."/>
            <person name="Darnaud M."/>
            <person name="Leulier F."/>
            <person name="Tamellini A."/>
        </authorList>
    </citation>
    <scope>NUCLEOTIDE SEQUENCE [LARGE SCALE GENOMIC DNA]</scope>
    <source>
        <strain evidence="7">ASF 502</strain>
    </source>
</reference>
<dbReference type="Pfam" id="PF05105">
    <property type="entry name" value="Phage_holin_4_1"/>
    <property type="match status" value="1"/>
</dbReference>
<proteinExistence type="predicted"/>
<protein>
    <submittedName>
        <fullName evidence="6">Phage holin family protein</fullName>
    </submittedName>
</protein>
<comment type="caution">
    <text evidence="6">The sequence shown here is derived from an EMBL/GenBank/DDBJ whole genome shotgun (WGS) entry which is preliminary data.</text>
</comment>
<evidence type="ECO:0000256" key="2">
    <source>
        <dbReference type="ARBA" id="ARBA00022692"/>
    </source>
</evidence>
<evidence type="ECO:0000256" key="5">
    <source>
        <dbReference type="SAM" id="Phobius"/>
    </source>
</evidence>
<evidence type="ECO:0000256" key="4">
    <source>
        <dbReference type="ARBA" id="ARBA00023136"/>
    </source>
</evidence>